<dbReference type="Pfam" id="PF06674">
    <property type="entry name" value="DUF1176"/>
    <property type="match status" value="1"/>
</dbReference>
<dbReference type="KEGG" id="och:CES85_1730"/>
<protein>
    <recommendedName>
        <fullName evidence="3">DUF1176 domain-containing protein</fullName>
    </recommendedName>
</protein>
<dbReference type="InterPro" id="IPR009560">
    <property type="entry name" value="DUF1176"/>
</dbReference>
<dbReference type="AlphaFoldDB" id="A0A248UG13"/>
<evidence type="ECO:0000313" key="1">
    <source>
        <dbReference type="EMBL" id="ASV85763.1"/>
    </source>
</evidence>
<name>A0A248UG13_9HYPH</name>
<dbReference type="Proteomes" id="UP000215256">
    <property type="component" value="Chromosome 1"/>
</dbReference>
<evidence type="ECO:0008006" key="3">
    <source>
        <dbReference type="Google" id="ProtNLM"/>
    </source>
</evidence>
<evidence type="ECO:0000313" key="2">
    <source>
        <dbReference type="Proteomes" id="UP000215256"/>
    </source>
</evidence>
<sequence>MFFLKLGLKAILLAGVATTSLLSDVGISQAAYKLIRDTSVQCDFAQNCTLSFTPVASEGAPALGLYRSSAVGSKPEVQLSYIDPSKVSGKLELSVDGSLVLTTEASVASLKSDRLNYGDAVAVTKLINAMKNGQKLQLKFAGKTSNYSLSGLIGSLIYADEQQSRAGTVDALQAKGGHPAPPPPEVKIIASIEQVPEQIRKDFTDENGVCGTSSGNSFSTGGGFETKIADGLNLIGMPCGSPGAYNQPYVFYSQYENQVVPISLPTISDDGPTVTDQAWNIDWSQQSKTLTAFFKGRGLGDCGIYDVWKATDTGEGHVRFVLLQERSKGDCDGNYDGGPEKWPASWPIQAK</sequence>
<proteinExistence type="predicted"/>
<accession>A0A248UG13</accession>
<dbReference type="EMBL" id="CP022604">
    <property type="protein sequence ID" value="ASV85763.1"/>
    <property type="molecule type" value="Genomic_DNA"/>
</dbReference>
<reference evidence="1 2" key="1">
    <citation type="submission" date="2017-07" db="EMBL/GenBank/DDBJ databases">
        <title>Phylogenetic study on the rhizospheric bacterium Ochrobactrum sp. A44.</title>
        <authorList>
            <person name="Krzyzanowska D.M."/>
            <person name="Ossowicki A."/>
            <person name="Rajewska M."/>
            <person name="Maciag T."/>
            <person name="Kaczynski Z."/>
            <person name="Czerwicka M."/>
            <person name="Jafra S."/>
        </authorList>
    </citation>
    <scope>NUCLEOTIDE SEQUENCE [LARGE SCALE GENOMIC DNA]</scope>
    <source>
        <strain evidence="1 2">A44</strain>
    </source>
</reference>
<organism evidence="1 2">
    <name type="scientific">Ochrobactrum quorumnocens</name>
    <dbReference type="NCBI Taxonomy" id="271865"/>
    <lineage>
        <taxon>Bacteria</taxon>
        <taxon>Pseudomonadati</taxon>
        <taxon>Pseudomonadota</taxon>
        <taxon>Alphaproteobacteria</taxon>
        <taxon>Hyphomicrobiales</taxon>
        <taxon>Brucellaceae</taxon>
        <taxon>Brucella/Ochrobactrum group</taxon>
        <taxon>Ochrobactrum</taxon>
    </lineage>
</organism>
<gene>
    <name evidence="1" type="ORF">CES85_1730</name>
</gene>
<dbReference type="OrthoDB" id="330924at2"/>
<dbReference type="RefSeq" id="WP_095447938.1">
    <property type="nucleotide sequence ID" value="NZ_CP022604.1"/>
</dbReference>